<evidence type="ECO:0000313" key="3">
    <source>
        <dbReference type="EMBL" id="XFO75214.1"/>
    </source>
</evidence>
<evidence type="ECO:0000313" key="4">
    <source>
        <dbReference type="Proteomes" id="UP000216052"/>
    </source>
</evidence>
<dbReference type="CDD" id="cd17631">
    <property type="entry name" value="FACL_FadD13-like"/>
    <property type="match status" value="1"/>
</dbReference>
<feature type="domain" description="AMP-binding enzyme C-terminal" evidence="2">
    <location>
        <begin position="416"/>
        <end position="492"/>
    </location>
</feature>
<organism evidence="3 4">
    <name type="scientific">Sporomusa acidovorans (strain ATCC 49682 / DSM 3132 / Mol)</name>
    <dbReference type="NCBI Taxonomy" id="1123286"/>
    <lineage>
        <taxon>Bacteria</taxon>
        <taxon>Bacillati</taxon>
        <taxon>Bacillota</taxon>
        <taxon>Negativicutes</taxon>
        <taxon>Selenomonadales</taxon>
        <taxon>Sporomusaceae</taxon>
        <taxon>Sporomusa</taxon>
    </lineage>
</organism>
<keyword evidence="3" id="KW-0436">Ligase</keyword>
<dbReference type="Gene3D" id="3.30.300.30">
    <property type="match status" value="1"/>
</dbReference>
<dbReference type="PANTHER" id="PTHR43767:SF1">
    <property type="entry name" value="NONRIBOSOMAL PEPTIDE SYNTHASE PES1 (EUROFUNG)-RELATED"/>
    <property type="match status" value="1"/>
</dbReference>
<protein>
    <submittedName>
        <fullName evidence="3">Long-chain-fatty-acid--CoA ligase</fullName>
        <ecNumber evidence="3">6.2.1.3</ecNumber>
    </submittedName>
</protein>
<dbReference type="PROSITE" id="PS00455">
    <property type="entry name" value="AMP_BINDING"/>
    <property type="match status" value="1"/>
</dbReference>
<gene>
    <name evidence="3" type="primary">lcfB_4</name>
    <name evidence="3" type="ORF">SPACI_053290</name>
</gene>
<proteinExistence type="predicted"/>
<dbReference type="Gene3D" id="3.40.50.12780">
    <property type="entry name" value="N-terminal domain of ligase-like"/>
    <property type="match status" value="1"/>
</dbReference>
<feature type="domain" description="AMP-dependent synthetase/ligase" evidence="1">
    <location>
        <begin position="11"/>
        <end position="366"/>
    </location>
</feature>
<dbReference type="InterPro" id="IPR045851">
    <property type="entry name" value="AMP-bd_C_sf"/>
</dbReference>
<accession>A0ABZ3J9W8</accession>
<dbReference type="Proteomes" id="UP000216052">
    <property type="component" value="Chromosome"/>
</dbReference>
<dbReference type="GO" id="GO:0004467">
    <property type="term" value="F:long-chain fatty acid-CoA ligase activity"/>
    <property type="evidence" value="ECO:0007669"/>
    <property type="project" value="UniProtKB-EC"/>
</dbReference>
<keyword evidence="4" id="KW-1185">Reference proteome</keyword>
<reference evidence="3" key="1">
    <citation type="submission" date="2024-05" db="EMBL/GenBank/DDBJ databases">
        <title>Isolation and characterization of Sporomusa carbonis sp. nov., a carboxydotrophic hydrogenogen in the genus of Sporomusa isolated from a charcoal burning pile.</title>
        <authorList>
            <person name="Boeer T."/>
            <person name="Rosenbaum F."/>
            <person name="Eysell L."/>
            <person name="Mueller V."/>
            <person name="Daniel R."/>
            <person name="Poehlein A."/>
        </authorList>
    </citation>
    <scope>NUCLEOTIDE SEQUENCE [LARGE SCALE GENOMIC DNA]</scope>
    <source>
        <strain evidence="3">DSM 3132</strain>
    </source>
</reference>
<evidence type="ECO:0000259" key="2">
    <source>
        <dbReference type="Pfam" id="PF13193"/>
    </source>
</evidence>
<dbReference type="NCBIfam" id="NF004837">
    <property type="entry name" value="PRK06187.1"/>
    <property type="match status" value="1"/>
</dbReference>
<name>A0ABZ3J9W8_SPOA4</name>
<dbReference type="InterPro" id="IPR020845">
    <property type="entry name" value="AMP-binding_CS"/>
</dbReference>
<dbReference type="InterPro" id="IPR000873">
    <property type="entry name" value="AMP-dep_synth/lig_dom"/>
</dbReference>
<dbReference type="SUPFAM" id="SSF56801">
    <property type="entry name" value="Acetyl-CoA synthetase-like"/>
    <property type="match status" value="1"/>
</dbReference>
<dbReference type="EC" id="6.2.1.3" evidence="3"/>
<dbReference type="PANTHER" id="PTHR43767">
    <property type="entry name" value="LONG-CHAIN-FATTY-ACID--COA LIGASE"/>
    <property type="match status" value="1"/>
</dbReference>
<dbReference type="InterPro" id="IPR025110">
    <property type="entry name" value="AMP-bd_C"/>
</dbReference>
<dbReference type="InterPro" id="IPR042099">
    <property type="entry name" value="ANL_N_sf"/>
</dbReference>
<sequence length="499" mass="55990">MRGIGQWVVKRAQLSHGKVALVFNQHKLTYDQFNSRINRLANGLVQTGVQKGDRIAVFLMNGNEILEAMFACAKIGAIFVPINFRLSLEEVEYILNDSGATVFFYQSEFVLLASEIRKRVPISCWISVGSPVLEDDIRYEDFLLKYADQEPEFDVPGEDVHMILYTSGTTGRPKGAMLTHANTFWNITQILLAQPILEEDITLTVAPLFHSGALTILTLTLLYRGGTVIIKDRFDPVQVLQTIQQEKITCMFMVPSMWLAVTQVPDFYHYNLRSLRFGISAGSPCPLTIIKILKRRRVPLIQAFGLSEVAPVAILGIQDCMRKIGSVGKGAFYVDIRIINKNGREALVKEVGELVVHAPNVMSGYWKKPQATREVLQNGWFFTGDCVWRDEEGYLYVAGRKKDVIITGGENVYPVEVEQVLDRHPNIAEAAVVGVPNEKWGEIVKAVIVLKDSSQELSINRIKTFCEGKLARFKVPKILEFVSALPRNAAGKVLKDFLQ</sequence>
<dbReference type="Pfam" id="PF13193">
    <property type="entry name" value="AMP-binding_C"/>
    <property type="match status" value="1"/>
</dbReference>
<dbReference type="EMBL" id="CP155571">
    <property type="protein sequence ID" value="XFO75214.1"/>
    <property type="molecule type" value="Genomic_DNA"/>
</dbReference>
<evidence type="ECO:0000259" key="1">
    <source>
        <dbReference type="Pfam" id="PF00501"/>
    </source>
</evidence>
<dbReference type="Pfam" id="PF00501">
    <property type="entry name" value="AMP-binding"/>
    <property type="match status" value="1"/>
</dbReference>
<dbReference type="InterPro" id="IPR050237">
    <property type="entry name" value="ATP-dep_AMP-bd_enzyme"/>
</dbReference>